<name>A0AAV3R510_LITER</name>
<gene>
    <name evidence="3" type="ORF">LIER_25515</name>
</gene>
<accession>A0AAV3R510</accession>
<evidence type="ECO:0000313" key="3">
    <source>
        <dbReference type="EMBL" id="GAA0171502.1"/>
    </source>
</evidence>
<dbReference type="AlphaFoldDB" id="A0AAV3R510"/>
<keyword evidence="2" id="KW-0732">Signal</keyword>
<protein>
    <submittedName>
        <fullName evidence="3">Uncharacterized protein</fullName>
    </submittedName>
</protein>
<feature type="region of interest" description="Disordered" evidence="1">
    <location>
        <begin position="112"/>
        <end position="133"/>
    </location>
</feature>
<feature type="signal peptide" evidence="2">
    <location>
        <begin position="1"/>
        <end position="18"/>
    </location>
</feature>
<organism evidence="3 4">
    <name type="scientific">Lithospermum erythrorhizon</name>
    <name type="common">Purple gromwell</name>
    <name type="synonym">Lithospermum officinale var. erythrorhizon</name>
    <dbReference type="NCBI Taxonomy" id="34254"/>
    <lineage>
        <taxon>Eukaryota</taxon>
        <taxon>Viridiplantae</taxon>
        <taxon>Streptophyta</taxon>
        <taxon>Embryophyta</taxon>
        <taxon>Tracheophyta</taxon>
        <taxon>Spermatophyta</taxon>
        <taxon>Magnoliopsida</taxon>
        <taxon>eudicotyledons</taxon>
        <taxon>Gunneridae</taxon>
        <taxon>Pentapetalae</taxon>
        <taxon>asterids</taxon>
        <taxon>lamiids</taxon>
        <taxon>Boraginales</taxon>
        <taxon>Boraginaceae</taxon>
        <taxon>Boraginoideae</taxon>
        <taxon>Lithospermeae</taxon>
        <taxon>Lithospermum</taxon>
    </lineage>
</organism>
<keyword evidence="4" id="KW-1185">Reference proteome</keyword>
<comment type="caution">
    <text evidence="3">The sequence shown here is derived from an EMBL/GenBank/DDBJ whole genome shotgun (WGS) entry which is preliminary data.</text>
</comment>
<proteinExistence type="predicted"/>
<reference evidence="3 4" key="1">
    <citation type="submission" date="2024-01" db="EMBL/GenBank/DDBJ databases">
        <title>The complete chloroplast genome sequence of Lithospermum erythrorhizon: insights into the phylogenetic relationship among Boraginaceae species and the maternal lineages of purple gromwells.</title>
        <authorList>
            <person name="Okada T."/>
            <person name="Watanabe K."/>
        </authorList>
    </citation>
    <scope>NUCLEOTIDE SEQUENCE [LARGE SCALE GENOMIC DNA]</scope>
</reference>
<dbReference type="EMBL" id="BAABME010007697">
    <property type="protein sequence ID" value="GAA0171502.1"/>
    <property type="molecule type" value="Genomic_DNA"/>
</dbReference>
<feature type="compositionally biased region" description="Basic and acidic residues" evidence="1">
    <location>
        <begin position="117"/>
        <end position="126"/>
    </location>
</feature>
<evidence type="ECO:0000256" key="1">
    <source>
        <dbReference type="SAM" id="MobiDB-lite"/>
    </source>
</evidence>
<evidence type="ECO:0000256" key="2">
    <source>
        <dbReference type="SAM" id="SignalP"/>
    </source>
</evidence>
<feature type="chain" id="PRO_5043999693" evidence="2">
    <location>
        <begin position="19"/>
        <end position="189"/>
    </location>
</feature>
<evidence type="ECO:0000313" key="4">
    <source>
        <dbReference type="Proteomes" id="UP001454036"/>
    </source>
</evidence>
<dbReference type="Proteomes" id="UP001454036">
    <property type="component" value="Unassembled WGS sequence"/>
</dbReference>
<feature type="region of interest" description="Disordered" evidence="1">
    <location>
        <begin position="69"/>
        <end position="92"/>
    </location>
</feature>
<sequence length="189" mass="21589">MPEMRSLHILLGLEWGVCVEVIRTLGVTDMDSFPTTNPLNSEEYANYCQGQTKIFIDNLATLSKKNEEELKEDDLQGKTGRQQDSAHKKKRVKVLKKEIEKNKVRRLTKKAIRRSPRKLEKKEPTAEKVPPSPKVIKSAQGIVTPTTTTKCTESLVKEYSCYRESLLLSLSLLEGKCNHHKNLLRLLED</sequence>